<reference evidence="1 2" key="1">
    <citation type="submission" date="2011-11" db="EMBL/GenBank/DDBJ databases">
        <title>The Genome Sequence of Fusarium oxysporum PHW815.</title>
        <authorList>
            <consortium name="The Broad Institute Genome Sequencing Platform"/>
            <person name="Ma L.-J."/>
            <person name="Gale L.R."/>
            <person name="Schwartz D.C."/>
            <person name="Zhou S."/>
            <person name="Corby-Kistler H."/>
            <person name="Young S.K."/>
            <person name="Zeng Q."/>
            <person name="Gargeya S."/>
            <person name="Fitzgerald M."/>
            <person name="Haas B."/>
            <person name="Abouelleil A."/>
            <person name="Alvarado L."/>
            <person name="Arachchi H.M."/>
            <person name="Berlin A."/>
            <person name="Brown A."/>
            <person name="Chapman S.B."/>
            <person name="Chen Z."/>
            <person name="Dunbar C."/>
            <person name="Freedman E."/>
            <person name="Gearin G."/>
            <person name="Goldberg J."/>
            <person name="Griggs A."/>
            <person name="Gujja S."/>
            <person name="Heiman D."/>
            <person name="Howarth C."/>
            <person name="Larson L."/>
            <person name="Lui A."/>
            <person name="MacDonald P.J.P."/>
            <person name="Montmayeur A."/>
            <person name="Murphy C."/>
            <person name="Neiman D."/>
            <person name="Pearson M."/>
            <person name="Priest M."/>
            <person name="Roberts A."/>
            <person name="Saif S."/>
            <person name="Shea T."/>
            <person name="Shenoy N."/>
            <person name="Sisk P."/>
            <person name="Stolte C."/>
            <person name="Sykes S."/>
            <person name="Wortman J."/>
            <person name="Nusbaum C."/>
            <person name="Birren B."/>
        </authorList>
    </citation>
    <scope>NUCLEOTIDE SEQUENCE [LARGE SCALE GENOMIC DNA]</scope>
    <source>
        <strain evidence="1 2">54005</strain>
    </source>
</reference>
<gene>
    <name evidence="1" type="ORF">FOQG_19042</name>
</gene>
<evidence type="ECO:0000313" key="2">
    <source>
        <dbReference type="Proteomes" id="UP000030663"/>
    </source>
</evidence>
<sequence length="41" mass="4742">MQSDWAKQCLYKRLAGTAIVQFKKSQRKSVEVEVEVEVEVT</sequence>
<accession>X0BBM4</accession>
<dbReference type="Proteomes" id="UP000030663">
    <property type="component" value="Unassembled WGS sequence"/>
</dbReference>
<dbReference type="AlphaFoldDB" id="X0BBM4"/>
<organism evidence="1 2">
    <name type="scientific">Fusarium oxysporum f. sp. raphani 54005</name>
    <dbReference type="NCBI Taxonomy" id="1089458"/>
    <lineage>
        <taxon>Eukaryota</taxon>
        <taxon>Fungi</taxon>
        <taxon>Dikarya</taxon>
        <taxon>Ascomycota</taxon>
        <taxon>Pezizomycotina</taxon>
        <taxon>Sordariomycetes</taxon>
        <taxon>Hypocreomycetidae</taxon>
        <taxon>Hypocreales</taxon>
        <taxon>Nectriaceae</taxon>
        <taxon>Fusarium</taxon>
        <taxon>Fusarium oxysporum species complex</taxon>
    </lineage>
</organism>
<protein>
    <submittedName>
        <fullName evidence="1">Uncharacterized protein</fullName>
    </submittedName>
</protein>
<dbReference type="EMBL" id="JH658748">
    <property type="protein sequence ID" value="EXK76208.1"/>
    <property type="molecule type" value="Genomic_DNA"/>
</dbReference>
<proteinExistence type="predicted"/>
<keyword evidence="2" id="KW-1185">Reference proteome</keyword>
<dbReference type="HOGENOM" id="CLU_3279561_0_0_1"/>
<name>X0BBM4_FUSOX</name>
<evidence type="ECO:0000313" key="1">
    <source>
        <dbReference type="EMBL" id="EXK76208.1"/>
    </source>
</evidence>